<dbReference type="InterPro" id="IPR036388">
    <property type="entry name" value="WH-like_DNA-bd_sf"/>
</dbReference>
<keyword evidence="1" id="KW-0805">Transcription regulation</keyword>
<evidence type="ECO:0000256" key="2">
    <source>
        <dbReference type="ARBA" id="ARBA00023125"/>
    </source>
</evidence>
<dbReference type="InterPro" id="IPR000835">
    <property type="entry name" value="HTH_MarR-typ"/>
</dbReference>
<dbReference type="PANTHER" id="PTHR33164:SF104">
    <property type="entry name" value="TRANSCRIPTIONAL REGULATORY PROTEIN"/>
    <property type="match status" value="1"/>
</dbReference>
<proteinExistence type="predicted"/>
<name>A0A7Y6MHK9_9ACTN</name>
<dbReference type="Pfam" id="PF12802">
    <property type="entry name" value="MarR_2"/>
    <property type="match status" value="1"/>
</dbReference>
<dbReference type="SUPFAM" id="SSF46785">
    <property type="entry name" value="Winged helix' DNA-binding domain"/>
    <property type="match status" value="1"/>
</dbReference>
<keyword evidence="6" id="KW-1185">Reference proteome</keyword>
<dbReference type="InterPro" id="IPR023187">
    <property type="entry name" value="Tscrpt_reg_MarR-type_CS"/>
</dbReference>
<dbReference type="PROSITE" id="PS50995">
    <property type="entry name" value="HTH_MARR_2"/>
    <property type="match status" value="1"/>
</dbReference>
<keyword evidence="2" id="KW-0238">DNA-binding</keyword>
<keyword evidence="3" id="KW-0804">Transcription</keyword>
<dbReference type="PANTHER" id="PTHR33164">
    <property type="entry name" value="TRANSCRIPTIONAL REGULATOR, MARR FAMILY"/>
    <property type="match status" value="1"/>
</dbReference>
<dbReference type="GO" id="GO:0006950">
    <property type="term" value="P:response to stress"/>
    <property type="evidence" value="ECO:0007669"/>
    <property type="project" value="TreeGrafter"/>
</dbReference>
<dbReference type="PROSITE" id="PS01117">
    <property type="entry name" value="HTH_MARR_1"/>
    <property type="match status" value="1"/>
</dbReference>
<dbReference type="GO" id="GO:0003677">
    <property type="term" value="F:DNA binding"/>
    <property type="evidence" value="ECO:0007669"/>
    <property type="project" value="UniProtKB-KW"/>
</dbReference>
<gene>
    <name evidence="5" type="ORF">HT134_43020</name>
</gene>
<organism evidence="5 6">
    <name type="scientific">Nonomuraea rhodomycinica</name>
    <dbReference type="NCBI Taxonomy" id="1712872"/>
    <lineage>
        <taxon>Bacteria</taxon>
        <taxon>Bacillati</taxon>
        <taxon>Actinomycetota</taxon>
        <taxon>Actinomycetes</taxon>
        <taxon>Streptosporangiales</taxon>
        <taxon>Streptosporangiaceae</taxon>
        <taxon>Nonomuraea</taxon>
    </lineage>
</organism>
<dbReference type="GO" id="GO:0003700">
    <property type="term" value="F:DNA-binding transcription factor activity"/>
    <property type="evidence" value="ECO:0007669"/>
    <property type="project" value="InterPro"/>
</dbReference>
<accession>A0A7Y6MHK9</accession>
<dbReference type="InterPro" id="IPR036390">
    <property type="entry name" value="WH_DNA-bd_sf"/>
</dbReference>
<dbReference type="SMART" id="SM00347">
    <property type="entry name" value="HTH_MARR"/>
    <property type="match status" value="1"/>
</dbReference>
<evidence type="ECO:0000313" key="5">
    <source>
        <dbReference type="EMBL" id="NUW46831.1"/>
    </source>
</evidence>
<evidence type="ECO:0000256" key="3">
    <source>
        <dbReference type="ARBA" id="ARBA00023163"/>
    </source>
</evidence>
<protein>
    <submittedName>
        <fullName evidence="5">MarR family transcriptional regulator</fullName>
    </submittedName>
</protein>
<dbReference type="Proteomes" id="UP000546126">
    <property type="component" value="Unassembled WGS sequence"/>
</dbReference>
<evidence type="ECO:0000259" key="4">
    <source>
        <dbReference type="PROSITE" id="PS50995"/>
    </source>
</evidence>
<reference evidence="5 6" key="1">
    <citation type="submission" date="2020-06" db="EMBL/GenBank/DDBJ databases">
        <authorList>
            <person name="Chanama M."/>
        </authorList>
    </citation>
    <scope>NUCLEOTIDE SEQUENCE [LARGE SCALE GENOMIC DNA]</scope>
    <source>
        <strain evidence="5 6">TBRC6557</strain>
    </source>
</reference>
<dbReference type="Gene3D" id="1.10.10.10">
    <property type="entry name" value="Winged helix-like DNA-binding domain superfamily/Winged helix DNA-binding domain"/>
    <property type="match status" value="1"/>
</dbReference>
<dbReference type="AlphaFoldDB" id="A0A7Y6MHK9"/>
<comment type="caution">
    <text evidence="5">The sequence shown here is derived from an EMBL/GenBank/DDBJ whole genome shotgun (WGS) entry which is preliminary data.</text>
</comment>
<dbReference type="EMBL" id="JABWGO010000020">
    <property type="protein sequence ID" value="NUW46831.1"/>
    <property type="molecule type" value="Genomic_DNA"/>
</dbReference>
<evidence type="ECO:0000256" key="1">
    <source>
        <dbReference type="ARBA" id="ARBA00023015"/>
    </source>
</evidence>
<feature type="domain" description="HTH marR-type" evidence="4">
    <location>
        <begin position="18"/>
        <end position="176"/>
    </location>
</feature>
<evidence type="ECO:0000313" key="6">
    <source>
        <dbReference type="Proteomes" id="UP000546126"/>
    </source>
</evidence>
<sequence length="183" mass="19861">MLDEEPGAFLVGEPGQCGDALEVALARRARREQHEYRGRLAGVVAEGVQPADGDVEEVARGGFARHGLEKGEWDVMALLRRSGEPYELSAGALLKETMVTSGAITNRIDPMEAKGLVERVRDPADRRSVIVRLTRRGAEVCDEVIELHLANEARRLAALGAGDREELAALLRRVLADLGDTSL</sequence>
<dbReference type="InterPro" id="IPR039422">
    <property type="entry name" value="MarR/SlyA-like"/>
</dbReference>
<dbReference type="PRINTS" id="PR00598">
    <property type="entry name" value="HTHMARR"/>
</dbReference>